<sequence>MIDKHEPSANACQRLRLQYVLCWFHIVKAMMEKLKALNLSLVQSYLVILGFTIVARSSHHETAVARWELLI</sequence>
<keyword evidence="3" id="KW-1185">Reference proteome</keyword>
<organism evidence="2 3">
    <name type="scientific">Dreissena polymorpha</name>
    <name type="common">Zebra mussel</name>
    <name type="synonym">Mytilus polymorpha</name>
    <dbReference type="NCBI Taxonomy" id="45954"/>
    <lineage>
        <taxon>Eukaryota</taxon>
        <taxon>Metazoa</taxon>
        <taxon>Spiralia</taxon>
        <taxon>Lophotrochozoa</taxon>
        <taxon>Mollusca</taxon>
        <taxon>Bivalvia</taxon>
        <taxon>Autobranchia</taxon>
        <taxon>Heteroconchia</taxon>
        <taxon>Euheterodonta</taxon>
        <taxon>Imparidentia</taxon>
        <taxon>Neoheterodontei</taxon>
        <taxon>Myida</taxon>
        <taxon>Dreissenoidea</taxon>
        <taxon>Dreissenidae</taxon>
        <taxon>Dreissena</taxon>
    </lineage>
</organism>
<feature type="transmembrane region" description="Helical" evidence="1">
    <location>
        <begin position="36"/>
        <end position="55"/>
    </location>
</feature>
<evidence type="ECO:0008006" key="4">
    <source>
        <dbReference type="Google" id="ProtNLM"/>
    </source>
</evidence>
<dbReference type="Proteomes" id="UP000828390">
    <property type="component" value="Unassembled WGS sequence"/>
</dbReference>
<proteinExistence type="predicted"/>
<keyword evidence="1" id="KW-0472">Membrane</keyword>
<reference evidence="2" key="1">
    <citation type="journal article" date="2019" name="bioRxiv">
        <title>The Genome of the Zebra Mussel, Dreissena polymorpha: A Resource for Invasive Species Research.</title>
        <authorList>
            <person name="McCartney M.A."/>
            <person name="Auch B."/>
            <person name="Kono T."/>
            <person name="Mallez S."/>
            <person name="Zhang Y."/>
            <person name="Obille A."/>
            <person name="Becker A."/>
            <person name="Abrahante J.E."/>
            <person name="Garbe J."/>
            <person name="Badalamenti J.P."/>
            <person name="Herman A."/>
            <person name="Mangelson H."/>
            <person name="Liachko I."/>
            <person name="Sullivan S."/>
            <person name="Sone E.D."/>
            <person name="Koren S."/>
            <person name="Silverstein K.A.T."/>
            <person name="Beckman K.B."/>
            <person name="Gohl D.M."/>
        </authorList>
    </citation>
    <scope>NUCLEOTIDE SEQUENCE</scope>
    <source>
        <strain evidence="2">Duluth1</strain>
        <tissue evidence="2">Whole animal</tissue>
    </source>
</reference>
<dbReference type="EMBL" id="JAIWYP010000009">
    <property type="protein sequence ID" value="KAH3778597.1"/>
    <property type="molecule type" value="Genomic_DNA"/>
</dbReference>
<keyword evidence="1" id="KW-1133">Transmembrane helix</keyword>
<evidence type="ECO:0000313" key="2">
    <source>
        <dbReference type="EMBL" id="KAH3778597.1"/>
    </source>
</evidence>
<accession>A0A9D4IMW5</accession>
<comment type="caution">
    <text evidence="2">The sequence shown here is derived from an EMBL/GenBank/DDBJ whole genome shotgun (WGS) entry which is preliminary data.</text>
</comment>
<evidence type="ECO:0000256" key="1">
    <source>
        <dbReference type="SAM" id="Phobius"/>
    </source>
</evidence>
<keyword evidence="1" id="KW-0812">Transmembrane</keyword>
<dbReference type="AlphaFoldDB" id="A0A9D4IMW5"/>
<protein>
    <recommendedName>
        <fullName evidence="4">Transposase</fullName>
    </recommendedName>
</protein>
<reference evidence="2" key="2">
    <citation type="submission" date="2020-11" db="EMBL/GenBank/DDBJ databases">
        <authorList>
            <person name="McCartney M.A."/>
            <person name="Auch B."/>
            <person name="Kono T."/>
            <person name="Mallez S."/>
            <person name="Becker A."/>
            <person name="Gohl D.M."/>
            <person name="Silverstein K.A.T."/>
            <person name="Koren S."/>
            <person name="Bechman K.B."/>
            <person name="Herman A."/>
            <person name="Abrahante J.E."/>
            <person name="Garbe J."/>
        </authorList>
    </citation>
    <scope>NUCLEOTIDE SEQUENCE</scope>
    <source>
        <strain evidence="2">Duluth1</strain>
        <tissue evidence="2">Whole animal</tissue>
    </source>
</reference>
<gene>
    <name evidence="2" type="ORF">DPMN_180066</name>
</gene>
<evidence type="ECO:0000313" key="3">
    <source>
        <dbReference type="Proteomes" id="UP000828390"/>
    </source>
</evidence>
<name>A0A9D4IMW5_DREPO</name>